<dbReference type="GO" id="GO:0005666">
    <property type="term" value="C:RNA polymerase III complex"/>
    <property type="evidence" value="ECO:0007669"/>
    <property type="project" value="TreeGrafter"/>
</dbReference>
<dbReference type="GO" id="GO:0005665">
    <property type="term" value="C:RNA polymerase II, core complex"/>
    <property type="evidence" value="ECO:0007669"/>
    <property type="project" value="TreeGrafter"/>
</dbReference>
<dbReference type="InterPro" id="IPR006591">
    <property type="entry name" value="RNAP_P/RPABC4"/>
</dbReference>
<keyword evidence="2" id="KW-0479">Metal-binding</keyword>
<dbReference type="GO" id="GO:0006351">
    <property type="term" value="P:DNA-templated transcription"/>
    <property type="evidence" value="ECO:0007669"/>
    <property type="project" value="InterPro"/>
</dbReference>
<dbReference type="GO" id="GO:0003899">
    <property type="term" value="F:DNA-directed RNA polymerase activity"/>
    <property type="evidence" value="ECO:0007669"/>
    <property type="project" value="InterPro"/>
</dbReference>
<dbReference type="VEuPathDB" id="FungiDB:C5L36_0C06090"/>
<dbReference type="Pfam" id="PF03604">
    <property type="entry name" value="Zn_ribbon_RPAB4"/>
    <property type="match status" value="1"/>
</dbReference>
<reference evidence="7" key="1">
    <citation type="journal article" date="2017" name="Genome Announc.">
        <title>Genome sequences of Cyberlindnera fabianii 65, Pichia kudriavzevii 129, and Saccharomyces cerevisiae 131 isolated from fermented masau fruits in Zimbabwe.</title>
        <authorList>
            <person name="van Rijswijck I.M.H."/>
            <person name="Derks M.F.L."/>
            <person name="Abee T."/>
            <person name="de Ridder D."/>
            <person name="Smid E.J."/>
        </authorList>
    </citation>
    <scope>NUCLEOTIDE SEQUENCE [LARGE SCALE GENOMIC DNA]</scope>
    <source>
        <strain evidence="7">129</strain>
    </source>
</reference>
<dbReference type="Gene3D" id="2.20.28.30">
    <property type="entry name" value="RNA polymerase ii, chain L"/>
    <property type="match status" value="1"/>
</dbReference>
<proteinExistence type="inferred from homology"/>
<evidence type="ECO:0000313" key="7">
    <source>
        <dbReference type="Proteomes" id="UP000189274"/>
    </source>
</evidence>
<keyword evidence="6" id="KW-0804">Transcription</keyword>
<dbReference type="SUPFAM" id="SSF63393">
    <property type="entry name" value="RNA polymerase subunits"/>
    <property type="match status" value="1"/>
</dbReference>
<protein>
    <submittedName>
        <fullName evidence="6">DNA-directed RNA polymerases I, II, and III subunit RPABC4</fullName>
    </submittedName>
</protein>
<evidence type="ECO:0000256" key="2">
    <source>
        <dbReference type="ARBA" id="ARBA00022723"/>
    </source>
</evidence>
<sequence length="354" mass="40502">MSREGFVPPSASNLGNAASGIQSIKNYGVKYVCAQCAVNFTLSPKEPVRCKECGHRVLYKARTKRMVQFEAQKLRILPLLAHQDSKQLPEPPQRNDEIVNYVFQLGKLNDFELTQSNQNKKKEILESFYENITLLRGIDNPNKDIVKSMILHKVVGFSPGYNELIESVGFDSDMVYLVALRYFLNPDKLGKIGRVNQLVSYLIKHSKVISEQDWTFLNKLTKQNVLSLAIENVHLSPYLQKLVDIVENVDACYYKFDLVGMLQHLNKAQNGYELESSGGRNVFVKYFVGYYRYCIIERALMEWNINSVTTSTWNKYRLGAQWKLVWDTYYNSGNIEPPGGASIKKKVQNIISVS</sequence>
<name>A0A1V2LRL2_PICKU</name>
<dbReference type="InterPro" id="IPR029040">
    <property type="entry name" value="RPABC4/Spt4"/>
</dbReference>
<evidence type="ECO:0000313" key="6">
    <source>
        <dbReference type="EMBL" id="ONH76056.1"/>
    </source>
</evidence>
<evidence type="ECO:0000256" key="4">
    <source>
        <dbReference type="ARBA" id="ARBA00023242"/>
    </source>
</evidence>
<evidence type="ECO:0000256" key="1">
    <source>
        <dbReference type="ARBA" id="ARBA00004123"/>
    </source>
</evidence>
<dbReference type="InterPro" id="IPR039747">
    <property type="entry name" value="RPABC4"/>
</dbReference>
<keyword evidence="3" id="KW-0862">Zinc</keyword>
<comment type="caution">
    <text evidence="6">The sequence shown here is derived from an EMBL/GenBank/DDBJ whole genome shotgun (WGS) entry which is preliminary data.</text>
</comment>
<keyword evidence="6" id="KW-0240">DNA-directed RNA polymerase</keyword>
<dbReference type="PANTHER" id="PTHR12056">
    <property type="entry name" value="DNA-DIRECTED RNA POLYMERASES I, II, AND III"/>
    <property type="match status" value="1"/>
</dbReference>
<evidence type="ECO:0000256" key="5">
    <source>
        <dbReference type="ARBA" id="ARBA00025770"/>
    </source>
</evidence>
<dbReference type="SMART" id="SM00659">
    <property type="entry name" value="RPOLCX"/>
    <property type="match status" value="1"/>
</dbReference>
<dbReference type="GO" id="GO:0005736">
    <property type="term" value="C:RNA polymerase I complex"/>
    <property type="evidence" value="ECO:0007669"/>
    <property type="project" value="TreeGrafter"/>
</dbReference>
<dbReference type="PANTHER" id="PTHR12056:SF2">
    <property type="entry name" value="GEO11084P1"/>
    <property type="match status" value="1"/>
</dbReference>
<dbReference type="FunFam" id="2.20.28.30:FF:000003">
    <property type="entry name" value="DNA-directed RNA polymerases I, II, and III subunit RPABC4"/>
    <property type="match status" value="1"/>
</dbReference>
<dbReference type="EMBL" id="MQVM01000005">
    <property type="protein sequence ID" value="ONH76056.1"/>
    <property type="molecule type" value="Genomic_DNA"/>
</dbReference>
<dbReference type="Proteomes" id="UP000189274">
    <property type="component" value="Unassembled WGS sequence"/>
</dbReference>
<accession>A0A1V2LRL2</accession>
<gene>
    <name evidence="6" type="ORF">BOH78_1562</name>
</gene>
<organism evidence="6 7">
    <name type="scientific">Pichia kudriavzevii</name>
    <name type="common">Yeast</name>
    <name type="synonym">Issatchenkia orientalis</name>
    <dbReference type="NCBI Taxonomy" id="4909"/>
    <lineage>
        <taxon>Eukaryota</taxon>
        <taxon>Fungi</taxon>
        <taxon>Dikarya</taxon>
        <taxon>Ascomycota</taxon>
        <taxon>Saccharomycotina</taxon>
        <taxon>Pichiomycetes</taxon>
        <taxon>Pichiales</taxon>
        <taxon>Pichiaceae</taxon>
        <taxon>Pichia</taxon>
    </lineage>
</organism>
<dbReference type="AlphaFoldDB" id="A0A1V2LRL2"/>
<evidence type="ECO:0000256" key="3">
    <source>
        <dbReference type="ARBA" id="ARBA00022833"/>
    </source>
</evidence>
<keyword evidence="4" id="KW-0539">Nucleus</keyword>
<comment type="subcellular location">
    <subcellularLocation>
        <location evidence="1">Nucleus</location>
    </subcellularLocation>
</comment>
<comment type="similarity">
    <text evidence="5">Belongs to the archaeal Rpo12/eukaryotic RPC10 RNA polymerase subunit family.</text>
</comment>
<dbReference type="GO" id="GO:0003677">
    <property type="term" value="F:DNA binding"/>
    <property type="evidence" value="ECO:0007669"/>
    <property type="project" value="InterPro"/>
</dbReference>
<dbReference type="GO" id="GO:0008270">
    <property type="term" value="F:zinc ion binding"/>
    <property type="evidence" value="ECO:0007669"/>
    <property type="project" value="InterPro"/>
</dbReference>